<keyword evidence="1" id="KW-0472">Membrane</keyword>
<reference evidence="3" key="1">
    <citation type="submission" date="2017-11" db="EMBL/GenBank/DDBJ databases">
        <title>Phenotypic and genomic properties of facultatively anaerobic sulfur-reducing natronoarchaea from hypersaline soda lakes.</title>
        <authorList>
            <person name="Sorokin D.Y."/>
            <person name="Kublanov I.V."/>
            <person name="Roman P."/>
            <person name="Sinninghe Damste J.S."/>
            <person name="Golyshin P.N."/>
            <person name="Rojo D."/>
            <person name="Ciordia S."/>
            <person name="Mena M.D.C."/>
            <person name="Ferrer M."/>
            <person name="Messina E."/>
            <person name="Smedile F."/>
            <person name="La Spada G."/>
            <person name="La Cono V."/>
            <person name="Yakimov M.M."/>
        </authorList>
    </citation>
    <scope>NUCLEOTIDE SEQUENCE [LARGE SCALE GENOMIC DNA]</scope>
    <source>
        <strain evidence="3">AArc-Sl</strain>
    </source>
</reference>
<feature type="transmembrane region" description="Helical" evidence="1">
    <location>
        <begin position="45"/>
        <end position="66"/>
    </location>
</feature>
<keyword evidence="3" id="KW-1185">Reference proteome</keyword>
<keyword evidence="1" id="KW-1133">Transmembrane helix</keyword>
<dbReference type="EMBL" id="CP025066">
    <property type="protein sequence ID" value="AUX10634.1"/>
    <property type="molecule type" value="Genomic_DNA"/>
</dbReference>
<feature type="transmembrane region" description="Helical" evidence="1">
    <location>
        <begin position="15"/>
        <end position="33"/>
    </location>
</feature>
<proteinExistence type="predicted"/>
<keyword evidence="1" id="KW-0812">Transmembrane</keyword>
<name>A0A343TNG2_9EURY</name>
<organism evidence="2 3">
    <name type="scientific">Halalkaliarchaeum desulfuricum</name>
    <dbReference type="NCBI Taxonomy" id="2055893"/>
    <lineage>
        <taxon>Archaea</taxon>
        <taxon>Methanobacteriati</taxon>
        <taxon>Methanobacteriota</taxon>
        <taxon>Stenosarchaea group</taxon>
        <taxon>Halobacteria</taxon>
        <taxon>Halobacteriales</taxon>
        <taxon>Haloferacaceae</taxon>
        <taxon>Halalkaliarchaeum</taxon>
    </lineage>
</organism>
<gene>
    <name evidence="2" type="ORF">AArcSl_3023</name>
</gene>
<evidence type="ECO:0000313" key="3">
    <source>
        <dbReference type="Proteomes" id="UP000263012"/>
    </source>
</evidence>
<protein>
    <submittedName>
        <fullName evidence="2">Uncharacterized protein</fullName>
    </submittedName>
</protein>
<evidence type="ECO:0000256" key="1">
    <source>
        <dbReference type="SAM" id="Phobius"/>
    </source>
</evidence>
<dbReference type="KEGG" id="hdf:AArcSl_3023"/>
<dbReference type="AlphaFoldDB" id="A0A343TNG2"/>
<sequence>MWIEQELLLTLLEHGIALLYWGTPPVLAVAVMLNSAVDEIGVGSVLAVVGAVVTLSVVGLSIYTLINPPEGGGVFFGHIISSIAVIPFVIVVFLRRILNRLFARIWLHPEGLFSEGN</sequence>
<feature type="transmembrane region" description="Helical" evidence="1">
    <location>
        <begin position="72"/>
        <end position="94"/>
    </location>
</feature>
<accession>A0A343TNG2</accession>
<evidence type="ECO:0000313" key="2">
    <source>
        <dbReference type="EMBL" id="AUX10634.1"/>
    </source>
</evidence>
<dbReference type="Proteomes" id="UP000263012">
    <property type="component" value="Chromosome"/>
</dbReference>